<name>A0ACA9RHU2_9GLOM</name>
<evidence type="ECO:0000313" key="2">
    <source>
        <dbReference type="Proteomes" id="UP000789920"/>
    </source>
</evidence>
<reference evidence="1" key="1">
    <citation type="submission" date="2021-06" db="EMBL/GenBank/DDBJ databases">
        <authorList>
            <person name="Kallberg Y."/>
            <person name="Tangrot J."/>
            <person name="Rosling A."/>
        </authorList>
    </citation>
    <scope>NUCLEOTIDE SEQUENCE</scope>
    <source>
        <strain evidence="1">MA461A</strain>
    </source>
</reference>
<keyword evidence="2" id="KW-1185">Reference proteome</keyword>
<dbReference type="Proteomes" id="UP000789920">
    <property type="component" value="Unassembled WGS sequence"/>
</dbReference>
<feature type="non-terminal residue" evidence="1">
    <location>
        <position position="1"/>
    </location>
</feature>
<sequence length="77" mass="8635">YNLSDEVFSLDITSSFSTVSPPFTDLYGISRMLFERTAVSGGVNKDDVYLAVGTLQDLILLNRIDHNETITDYSLLR</sequence>
<protein>
    <submittedName>
        <fullName evidence="1">8163_t:CDS:1</fullName>
    </submittedName>
</protein>
<feature type="non-terminal residue" evidence="1">
    <location>
        <position position="77"/>
    </location>
</feature>
<organism evidence="1 2">
    <name type="scientific">Racocetra persica</name>
    <dbReference type="NCBI Taxonomy" id="160502"/>
    <lineage>
        <taxon>Eukaryota</taxon>
        <taxon>Fungi</taxon>
        <taxon>Fungi incertae sedis</taxon>
        <taxon>Mucoromycota</taxon>
        <taxon>Glomeromycotina</taxon>
        <taxon>Glomeromycetes</taxon>
        <taxon>Diversisporales</taxon>
        <taxon>Gigasporaceae</taxon>
        <taxon>Racocetra</taxon>
    </lineage>
</organism>
<accession>A0ACA9RHU2</accession>
<dbReference type="EMBL" id="CAJVQC010054253">
    <property type="protein sequence ID" value="CAG8793973.1"/>
    <property type="molecule type" value="Genomic_DNA"/>
</dbReference>
<comment type="caution">
    <text evidence="1">The sequence shown here is derived from an EMBL/GenBank/DDBJ whole genome shotgun (WGS) entry which is preliminary data.</text>
</comment>
<proteinExistence type="predicted"/>
<gene>
    <name evidence="1" type="ORF">RPERSI_LOCUS19666</name>
</gene>
<evidence type="ECO:0000313" key="1">
    <source>
        <dbReference type="EMBL" id="CAG8793973.1"/>
    </source>
</evidence>